<evidence type="ECO:0000313" key="10">
    <source>
        <dbReference type="Proteomes" id="UP000016931"/>
    </source>
</evidence>
<dbReference type="PANTHER" id="PTHR33048">
    <property type="entry name" value="PTH11-LIKE INTEGRAL MEMBRANE PROTEIN (AFU_ORTHOLOGUE AFUA_5G11245)"/>
    <property type="match status" value="1"/>
</dbReference>
<feature type="transmembrane region" description="Helical" evidence="6">
    <location>
        <begin position="302"/>
        <end position="324"/>
    </location>
</feature>
<name>M3AWD4_SPHMS</name>
<dbReference type="GO" id="GO:0016020">
    <property type="term" value="C:membrane"/>
    <property type="evidence" value="ECO:0007669"/>
    <property type="project" value="UniProtKB-SubCell"/>
</dbReference>
<evidence type="ECO:0000256" key="2">
    <source>
        <dbReference type="ARBA" id="ARBA00022692"/>
    </source>
</evidence>
<dbReference type="InterPro" id="IPR052337">
    <property type="entry name" value="SAT4-like"/>
</dbReference>
<evidence type="ECO:0000256" key="3">
    <source>
        <dbReference type="ARBA" id="ARBA00022989"/>
    </source>
</evidence>
<feature type="transmembrane region" description="Helical" evidence="6">
    <location>
        <begin position="187"/>
        <end position="207"/>
    </location>
</feature>
<dbReference type="EMBL" id="KB456266">
    <property type="protein sequence ID" value="EMF11055.1"/>
    <property type="molecule type" value="Genomic_DNA"/>
</dbReference>
<dbReference type="AlphaFoldDB" id="M3AWD4"/>
<keyword evidence="10" id="KW-1185">Reference proteome</keyword>
<feature type="signal peptide" evidence="7">
    <location>
        <begin position="1"/>
        <end position="18"/>
    </location>
</feature>
<gene>
    <name evidence="9" type="ORF">SEPMUDRAFT_48267</name>
</gene>
<evidence type="ECO:0000256" key="1">
    <source>
        <dbReference type="ARBA" id="ARBA00004141"/>
    </source>
</evidence>
<dbReference type="HOGENOM" id="CLU_028200_6_4_1"/>
<evidence type="ECO:0000256" key="7">
    <source>
        <dbReference type="SAM" id="SignalP"/>
    </source>
</evidence>
<evidence type="ECO:0000256" key="5">
    <source>
        <dbReference type="ARBA" id="ARBA00038359"/>
    </source>
</evidence>
<dbReference type="PANTHER" id="PTHR33048:SF160">
    <property type="entry name" value="SAT4 FAMILY MEMBRANE PROTEIN"/>
    <property type="match status" value="1"/>
</dbReference>
<dbReference type="Proteomes" id="UP000016931">
    <property type="component" value="Unassembled WGS sequence"/>
</dbReference>
<feature type="non-terminal residue" evidence="9">
    <location>
        <position position="366"/>
    </location>
</feature>
<keyword evidence="7" id="KW-0732">Signal</keyword>
<feature type="domain" description="Rhodopsin" evidence="8">
    <location>
        <begin position="120"/>
        <end position="364"/>
    </location>
</feature>
<feature type="transmembrane region" description="Helical" evidence="6">
    <location>
        <begin position="103"/>
        <end position="124"/>
    </location>
</feature>
<feature type="transmembrane region" description="Helical" evidence="6">
    <location>
        <begin position="266"/>
        <end position="290"/>
    </location>
</feature>
<dbReference type="RefSeq" id="XP_016759176.1">
    <property type="nucleotide sequence ID" value="XM_016909062.1"/>
</dbReference>
<dbReference type="InterPro" id="IPR049326">
    <property type="entry name" value="Rhodopsin_dom_fungi"/>
</dbReference>
<sequence length="366" mass="40387">MWWVSSILVLPLLALTVGSDSQATTLTVRQAQQNALASCAQTCLGQLPNNCQADQVCFCTSSVRTSYESCLSSTCSSTQDQLDGQQYQATTCDRPVRDKTSTLYAVTWVFFAVAVVFVALRLLSRWRGLNGSGYSWDDWVVLLALVLVILLDASISRATSSGLATDLYTNSVGDIENVLKWIYVGEIFYITTVMATKVAVILLYLRIWTAESITKAFRLACWIGIGVVVLTALAFDFAFIFQCSPVSHYWNYIGGQTGSCIDSYSLLYAFGALNILYDFIVFLLPIYSLLQLNIATQKKLGVYALFFVGLVVTIAAIVRVSYVAHADGRMNVTWTYHYIGLWSTIEGNLSIICICAPAVTGFMQRL</sequence>
<keyword evidence="2 6" id="KW-0812">Transmembrane</keyword>
<organism evidence="9 10">
    <name type="scientific">Sphaerulina musiva (strain SO2202)</name>
    <name type="common">Poplar stem canker fungus</name>
    <name type="synonym">Septoria musiva</name>
    <dbReference type="NCBI Taxonomy" id="692275"/>
    <lineage>
        <taxon>Eukaryota</taxon>
        <taxon>Fungi</taxon>
        <taxon>Dikarya</taxon>
        <taxon>Ascomycota</taxon>
        <taxon>Pezizomycotina</taxon>
        <taxon>Dothideomycetes</taxon>
        <taxon>Dothideomycetidae</taxon>
        <taxon>Mycosphaerellales</taxon>
        <taxon>Mycosphaerellaceae</taxon>
        <taxon>Sphaerulina</taxon>
    </lineage>
</organism>
<evidence type="ECO:0000256" key="6">
    <source>
        <dbReference type="SAM" id="Phobius"/>
    </source>
</evidence>
<comment type="subcellular location">
    <subcellularLocation>
        <location evidence="1">Membrane</location>
        <topology evidence="1">Multi-pass membrane protein</topology>
    </subcellularLocation>
</comment>
<evidence type="ECO:0000313" key="9">
    <source>
        <dbReference type="EMBL" id="EMF11055.1"/>
    </source>
</evidence>
<feature type="transmembrane region" description="Helical" evidence="6">
    <location>
        <begin position="136"/>
        <end position="155"/>
    </location>
</feature>
<keyword evidence="4 6" id="KW-0472">Membrane</keyword>
<dbReference type="eggNOG" id="ENOG502SKG6">
    <property type="taxonomic scope" value="Eukaryota"/>
</dbReference>
<reference evidence="9 10" key="1">
    <citation type="journal article" date="2012" name="PLoS Pathog.">
        <title>Diverse lifestyles and strategies of plant pathogenesis encoded in the genomes of eighteen Dothideomycetes fungi.</title>
        <authorList>
            <person name="Ohm R.A."/>
            <person name="Feau N."/>
            <person name="Henrissat B."/>
            <person name="Schoch C.L."/>
            <person name="Horwitz B.A."/>
            <person name="Barry K.W."/>
            <person name="Condon B.J."/>
            <person name="Copeland A.C."/>
            <person name="Dhillon B."/>
            <person name="Glaser F."/>
            <person name="Hesse C.N."/>
            <person name="Kosti I."/>
            <person name="LaButti K."/>
            <person name="Lindquist E.A."/>
            <person name="Lucas S."/>
            <person name="Salamov A.A."/>
            <person name="Bradshaw R.E."/>
            <person name="Ciuffetti L."/>
            <person name="Hamelin R.C."/>
            <person name="Kema G.H.J."/>
            <person name="Lawrence C."/>
            <person name="Scott J.A."/>
            <person name="Spatafora J.W."/>
            <person name="Turgeon B.G."/>
            <person name="de Wit P.J.G.M."/>
            <person name="Zhong S."/>
            <person name="Goodwin S.B."/>
            <person name="Grigoriev I.V."/>
        </authorList>
    </citation>
    <scope>NUCLEOTIDE SEQUENCE [LARGE SCALE GENOMIC DNA]</scope>
    <source>
        <strain evidence="9 10">SO2202</strain>
    </source>
</reference>
<feature type="transmembrane region" description="Helical" evidence="6">
    <location>
        <begin position="336"/>
        <end position="359"/>
    </location>
</feature>
<feature type="transmembrane region" description="Helical" evidence="6">
    <location>
        <begin position="219"/>
        <end position="241"/>
    </location>
</feature>
<keyword evidence="3 6" id="KW-1133">Transmembrane helix</keyword>
<evidence type="ECO:0000259" key="8">
    <source>
        <dbReference type="Pfam" id="PF20684"/>
    </source>
</evidence>
<dbReference type="Pfam" id="PF20684">
    <property type="entry name" value="Fung_rhodopsin"/>
    <property type="match status" value="1"/>
</dbReference>
<dbReference type="GeneID" id="27906199"/>
<evidence type="ECO:0000256" key="4">
    <source>
        <dbReference type="ARBA" id="ARBA00023136"/>
    </source>
</evidence>
<accession>M3AWD4</accession>
<protein>
    <recommendedName>
        <fullName evidence="8">Rhodopsin domain-containing protein</fullName>
    </recommendedName>
</protein>
<comment type="similarity">
    <text evidence="5">Belongs to the SAT4 family.</text>
</comment>
<proteinExistence type="inferred from homology"/>
<dbReference type="OrthoDB" id="3626004at2759"/>
<dbReference type="OMA" id="YVAEFAY"/>
<feature type="chain" id="PRO_5004030976" description="Rhodopsin domain-containing protein" evidence="7">
    <location>
        <begin position="19"/>
        <end position="366"/>
    </location>
</feature>